<evidence type="ECO:0000256" key="1">
    <source>
        <dbReference type="ARBA" id="ARBA00004733"/>
    </source>
</evidence>
<dbReference type="GO" id="GO:0005829">
    <property type="term" value="C:cytosol"/>
    <property type="evidence" value="ECO:0007669"/>
    <property type="project" value="TreeGrafter"/>
</dbReference>
<name>A0AAV8S6K8_9ROSI</name>
<sequence length="84" mass="8805">MAALTTAPSLGLSQKKCSINGDLDTSTTPEALKVLNSVARDIIELGELYSDPLADGPVIQASATRSLARGTNFDAIKSMLKEVI</sequence>
<dbReference type="GO" id="GO:0009507">
    <property type="term" value="C:chloroplast"/>
    <property type="evidence" value="ECO:0007669"/>
    <property type="project" value="TreeGrafter"/>
</dbReference>
<dbReference type="Proteomes" id="UP001159364">
    <property type="component" value="Unassembled WGS sequence"/>
</dbReference>
<comment type="pathway">
    <text evidence="1">Amino-acid biosynthesis; L-tryptophan biosynthesis; L-tryptophan from chorismate: step 5/5.</text>
</comment>
<dbReference type="Gene3D" id="3.20.20.70">
    <property type="entry name" value="Aldolase class I"/>
    <property type="match status" value="1"/>
</dbReference>
<dbReference type="InterPro" id="IPR013785">
    <property type="entry name" value="Aldolase_TIM"/>
</dbReference>
<comment type="subunit">
    <text evidence="2">Tetramer of two alpha and two beta chains.</text>
</comment>
<accession>A0AAV8S6K8</accession>
<dbReference type="InterPro" id="IPR002028">
    <property type="entry name" value="Trp_synthase_suA"/>
</dbReference>
<reference evidence="9 10" key="1">
    <citation type="submission" date="2021-09" db="EMBL/GenBank/DDBJ databases">
        <title>Genomic insights and catalytic innovation underlie evolution of tropane alkaloids biosynthesis.</title>
        <authorList>
            <person name="Wang Y.-J."/>
            <person name="Tian T."/>
            <person name="Huang J.-P."/>
            <person name="Huang S.-X."/>
        </authorList>
    </citation>
    <scope>NUCLEOTIDE SEQUENCE [LARGE SCALE GENOMIC DNA]</scope>
    <source>
        <strain evidence="9">KIB-2018</strain>
        <tissue evidence="9">Leaf</tissue>
    </source>
</reference>
<comment type="caution">
    <text evidence="9">The sequence shown here is derived from an EMBL/GenBank/DDBJ whole genome shotgun (WGS) entry which is preliminary data.</text>
</comment>
<protein>
    <recommendedName>
        <fullName evidence="3">tryptophan synthase</fullName>
        <ecNumber evidence="3">4.2.1.20</ecNumber>
    </recommendedName>
</protein>
<dbReference type="AlphaFoldDB" id="A0AAV8S6K8"/>
<dbReference type="PANTHER" id="PTHR43406:SF1">
    <property type="entry name" value="TRYPTOPHAN SYNTHASE ALPHA CHAIN, CHLOROPLASTIC"/>
    <property type="match status" value="1"/>
</dbReference>
<evidence type="ECO:0000256" key="3">
    <source>
        <dbReference type="ARBA" id="ARBA00012043"/>
    </source>
</evidence>
<dbReference type="EC" id="4.2.1.20" evidence="3"/>
<dbReference type="PANTHER" id="PTHR43406">
    <property type="entry name" value="TRYPTOPHAN SYNTHASE, ALPHA CHAIN"/>
    <property type="match status" value="1"/>
</dbReference>
<evidence type="ECO:0000313" key="9">
    <source>
        <dbReference type="EMBL" id="KAJ8747675.1"/>
    </source>
</evidence>
<dbReference type="GO" id="GO:0004834">
    <property type="term" value="F:tryptophan synthase activity"/>
    <property type="evidence" value="ECO:0007669"/>
    <property type="project" value="UniProtKB-EC"/>
</dbReference>
<evidence type="ECO:0000256" key="5">
    <source>
        <dbReference type="ARBA" id="ARBA00022822"/>
    </source>
</evidence>
<proteinExistence type="predicted"/>
<dbReference type="InterPro" id="IPR011060">
    <property type="entry name" value="RibuloseP-bd_barrel"/>
</dbReference>
<evidence type="ECO:0000256" key="6">
    <source>
        <dbReference type="ARBA" id="ARBA00023141"/>
    </source>
</evidence>
<organism evidence="9 10">
    <name type="scientific">Erythroxylum novogranatense</name>
    <dbReference type="NCBI Taxonomy" id="1862640"/>
    <lineage>
        <taxon>Eukaryota</taxon>
        <taxon>Viridiplantae</taxon>
        <taxon>Streptophyta</taxon>
        <taxon>Embryophyta</taxon>
        <taxon>Tracheophyta</taxon>
        <taxon>Spermatophyta</taxon>
        <taxon>Magnoliopsida</taxon>
        <taxon>eudicotyledons</taxon>
        <taxon>Gunneridae</taxon>
        <taxon>Pentapetalae</taxon>
        <taxon>rosids</taxon>
        <taxon>fabids</taxon>
        <taxon>Malpighiales</taxon>
        <taxon>Erythroxylaceae</taxon>
        <taxon>Erythroxylum</taxon>
    </lineage>
</organism>
<keyword evidence="6" id="KW-0057">Aromatic amino acid biosynthesis</keyword>
<evidence type="ECO:0000313" key="10">
    <source>
        <dbReference type="Proteomes" id="UP001159364"/>
    </source>
</evidence>
<dbReference type="EMBL" id="JAIWQS010000122">
    <property type="protein sequence ID" value="KAJ8747675.1"/>
    <property type="molecule type" value="Genomic_DNA"/>
</dbReference>
<keyword evidence="7" id="KW-0456">Lyase</keyword>
<keyword evidence="5" id="KW-0822">Tryptophan biosynthesis</keyword>
<evidence type="ECO:0000256" key="8">
    <source>
        <dbReference type="ARBA" id="ARBA00049047"/>
    </source>
</evidence>
<keyword evidence="10" id="KW-1185">Reference proteome</keyword>
<comment type="catalytic activity">
    <reaction evidence="8">
        <text>(1S,2R)-1-C-(indol-3-yl)glycerol 3-phosphate + L-serine = D-glyceraldehyde 3-phosphate + L-tryptophan + H2O</text>
        <dbReference type="Rhea" id="RHEA:10532"/>
        <dbReference type="ChEBI" id="CHEBI:15377"/>
        <dbReference type="ChEBI" id="CHEBI:33384"/>
        <dbReference type="ChEBI" id="CHEBI:57912"/>
        <dbReference type="ChEBI" id="CHEBI:58866"/>
        <dbReference type="ChEBI" id="CHEBI:59776"/>
        <dbReference type="EC" id="4.2.1.20"/>
    </reaction>
</comment>
<dbReference type="PROSITE" id="PS00167">
    <property type="entry name" value="TRP_SYNTHASE_ALPHA"/>
    <property type="match status" value="1"/>
</dbReference>
<dbReference type="Pfam" id="PF00290">
    <property type="entry name" value="Trp_syntA"/>
    <property type="match status" value="1"/>
</dbReference>
<dbReference type="SUPFAM" id="SSF51366">
    <property type="entry name" value="Ribulose-phoshate binding barrel"/>
    <property type="match status" value="1"/>
</dbReference>
<keyword evidence="4" id="KW-0028">Amino-acid biosynthesis</keyword>
<dbReference type="InterPro" id="IPR018204">
    <property type="entry name" value="Trp_synthase_alpha_AS"/>
</dbReference>
<evidence type="ECO:0000256" key="7">
    <source>
        <dbReference type="ARBA" id="ARBA00023239"/>
    </source>
</evidence>
<evidence type="ECO:0000256" key="2">
    <source>
        <dbReference type="ARBA" id="ARBA00011270"/>
    </source>
</evidence>
<gene>
    <name evidence="9" type="ORF">K2173_017905</name>
</gene>
<evidence type="ECO:0000256" key="4">
    <source>
        <dbReference type="ARBA" id="ARBA00022605"/>
    </source>
</evidence>